<evidence type="ECO:0000256" key="12">
    <source>
        <dbReference type="RuleBase" id="RU362069"/>
    </source>
</evidence>
<dbReference type="PRINTS" id="PR00951">
    <property type="entry name" value="FLGBIOSNFLIP"/>
</dbReference>
<protein>
    <recommendedName>
        <fullName evidence="2 12">Flagellar biosynthetic protein FliP</fullName>
    </recommendedName>
</protein>
<evidence type="ECO:0000256" key="4">
    <source>
        <dbReference type="ARBA" id="ARBA00022475"/>
    </source>
</evidence>
<evidence type="ECO:0000256" key="8">
    <source>
        <dbReference type="ARBA" id="ARBA00022989"/>
    </source>
</evidence>
<keyword evidence="9 12" id="KW-0472">Membrane</keyword>
<feature type="transmembrane region" description="Helical" evidence="12">
    <location>
        <begin position="241"/>
        <end position="261"/>
    </location>
</feature>
<feature type="chain" id="PRO_5020833892" description="Flagellar biosynthetic protein FliP" evidence="13">
    <location>
        <begin position="36"/>
        <end position="262"/>
    </location>
</feature>
<evidence type="ECO:0000256" key="10">
    <source>
        <dbReference type="ARBA" id="ARBA00023143"/>
    </source>
</evidence>
<comment type="function">
    <text evidence="12">Plays a role in the flagellum-specific transport system.</text>
</comment>
<dbReference type="InterPro" id="IPR005837">
    <property type="entry name" value="FliP"/>
</dbReference>
<dbReference type="KEGG" id="dax:FDQ92_11295"/>
<comment type="subcellular location">
    <subcellularLocation>
        <location evidence="12">Cell membrane</location>
        <topology evidence="12">Multi-pass membrane protein</topology>
    </subcellularLocation>
    <subcellularLocation>
        <location evidence="12">Bacterial flagellum basal body</location>
    </subcellularLocation>
</comment>
<evidence type="ECO:0000256" key="6">
    <source>
        <dbReference type="ARBA" id="ARBA00022795"/>
    </source>
</evidence>
<dbReference type="PROSITE" id="PS01061">
    <property type="entry name" value="FLIP_2"/>
    <property type="match status" value="1"/>
</dbReference>
<keyword evidence="14" id="KW-0282">Flagellum</keyword>
<keyword evidence="14" id="KW-0969">Cilium</keyword>
<name>A0A4P8L6H8_9BACT</name>
<dbReference type="Proteomes" id="UP000298602">
    <property type="component" value="Chromosome"/>
</dbReference>
<keyword evidence="3 12" id="KW-0813">Transport</keyword>
<dbReference type="GO" id="GO:0044781">
    <property type="term" value="P:bacterial-type flagellum organization"/>
    <property type="evidence" value="ECO:0007669"/>
    <property type="project" value="UniProtKB-UniRule"/>
</dbReference>
<dbReference type="InterPro" id="IPR005838">
    <property type="entry name" value="T3SS_IM_P"/>
</dbReference>
<proteinExistence type="inferred from homology"/>
<keyword evidence="4 12" id="KW-1003">Cell membrane</keyword>
<feature type="transmembrane region" description="Helical" evidence="12">
    <location>
        <begin position="59"/>
        <end position="85"/>
    </location>
</feature>
<feature type="transmembrane region" description="Helical" evidence="12">
    <location>
        <begin position="106"/>
        <end position="123"/>
    </location>
</feature>
<evidence type="ECO:0000313" key="15">
    <source>
        <dbReference type="Proteomes" id="UP000298602"/>
    </source>
</evidence>
<evidence type="ECO:0000256" key="3">
    <source>
        <dbReference type="ARBA" id="ARBA00022448"/>
    </source>
</evidence>
<dbReference type="OrthoDB" id="9805111at2"/>
<comment type="similarity">
    <text evidence="1 12">Belongs to the FliP/MopC/SpaP family.</text>
</comment>
<keyword evidence="5 12" id="KW-0812">Transmembrane</keyword>
<dbReference type="NCBIfam" id="TIGR01103">
    <property type="entry name" value="fliP"/>
    <property type="match status" value="1"/>
</dbReference>
<dbReference type="AlphaFoldDB" id="A0A4P8L6H8"/>
<evidence type="ECO:0000256" key="9">
    <source>
        <dbReference type="ARBA" id="ARBA00023136"/>
    </source>
</evidence>
<keyword evidence="7 12" id="KW-0653">Protein transport</keyword>
<dbReference type="EMBL" id="CP040098">
    <property type="protein sequence ID" value="QCQ22705.1"/>
    <property type="molecule type" value="Genomic_DNA"/>
</dbReference>
<dbReference type="Pfam" id="PF00813">
    <property type="entry name" value="FliP"/>
    <property type="match status" value="1"/>
</dbReference>
<dbReference type="PRINTS" id="PR01302">
    <property type="entry name" value="TYPE3IMPPROT"/>
</dbReference>
<dbReference type="PROSITE" id="PS01060">
    <property type="entry name" value="FLIP_1"/>
    <property type="match status" value="1"/>
</dbReference>
<evidence type="ECO:0000256" key="2">
    <source>
        <dbReference type="ARBA" id="ARBA00021714"/>
    </source>
</evidence>
<keyword evidence="13" id="KW-0732">Signal</keyword>
<dbReference type="GO" id="GO:0005886">
    <property type="term" value="C:plasma membrane"/>
    <property type="evidence" value="ECO:0007669"/>
    <property type="project" value="UniProtKB-SubCell"/>
</dbReference>
<organism evidence="14 15">
    <name type="scientific">Desulfoglaeba alkanexedens ALDC</name>
    <dbReference type="NCBI Taxonomy" id="980445"/>
    <lineage>
        <taxon>Bacteria</taxon>
        <taxon>Pseudomonadati</taxon>
        <taxon>Thermodesulfobacteriota</taxon>
        <taxon>Syntrophobacteria</taxon>
        <taxon>Syntrophobacterales</taxon>
        <taxon>Syntrophobacteraceae</taxon>
        <taxon>Desulfoglaeba</taxon>
    </lineage>
</organism>
<reference evidence="14 15" key="2">
    <citation type="submission" date="2019-05" db="EMBL/GenBank/DDBJ databases">
        <authorList>
            <person name="Suflita J.M."/>
            <person name="Marks C.R."/>
        </authorList>
    </citation>
    <scope>NUCLEOTIDE SEQUENCE [LARGE SCALE GENOMIC DNA]</scope>
    <source>
        <strain evidence="14 15">ALDC</strain>
    </source>
</reference>
<evidence type="ECO:0000256" key="1">
    <source>
        <dbReference type="ARBA" id="ARBA00006257"/>
    </source>
</evidence>
<dbReference type="GO" id="GO:0009425">
    <property type="term" value="C:bacterial-type flagellum basal body"/>
    <property type="evidence" value="ECO:0007669"/>
    <property type="project" value="UniProtKB-SubCell"/>
</dbReference>
<keyword evidence="14" id="KW-0966">Cell projection</keyword>
<reference evidence="14 15" key="1">
    <citation type="submission" date="2019-05" db="EMBL/GenBank/DDBJ databases">
        <title>The Complete Genome Sequence of the n-alkane-degrading Desulfoglaeba alkanexedens ALDC reveals multiple alkylsuccinate synthase gene clusters.</title>
        <authorList>
            <person name="Callaghan A.V."/>
            <person name="Davidova I.A."/>
            <person name="Duncan K.E."/>
            <person name="Morris B."/>
            <person name="McInerney M.J."/>
        </authorList>
    </citation>
    <scope>NUCLEOTIDE SEQUENCE [LARGE SCALE GENOMIC DNA]</scope>
    <source>
        <strain evidence="14 15">ALDC</strain>
    </source>
</reference>
<keyword evidence="11 12" id="KW-1006">Bacterial flagellum protein export</keyword>
<accession>A0A4P8L6H8</accession>
<keyword evidence="8 12" id="KW-1133">Transmembrane helix</keyword>
<dbReference type="NCBIfam" id="NF009438">
    <property type="entry name" value="PRK12797.1"/>
    <property type="match status" value="1"/>
</dbReference>
<keyword evidence="6 12" id="KW-1005">Bacterial flagellum biogenesis</keyword>
<feature type="transmembrane region" description="Helical" evidence="12">
    <location>
        <begin position="205"/>
        <end position="229"/>
    </location>
</feature>
<dbReference type="RefSeq" id="WP_137424989.1">
    <property type="nucleotide sequence ID" value="NZ_CP040098.1"/>
</dbReference>
<evidence type="ECO:0000256" key="13">
    <source>
        <dbReference type="SAM" id="SignalP"/>
    </source>
</evidence>
<keyword evidence="15" id="KW-1185">Reference proteome</keyword>
<feature type="signal peptide" evidence="13">
    <location>
        <begin position="1"/>
        <end position="35"/>
    </location>
</feature>
<sequence length="262" mass="29117">MPFSVFTRAGRILQPRTLAFLLVAAAPVFPSAALGADVQLPGLQFRLDGPNGPEQVSTVIEIVFLLTVLSLAPSLLILTTSFTRLAVVLSFMRTALGTQQSPPNQVIVGLALFLTFFIMQPVWHRIQAEALAPYREGEISGEEFLERAAEPMRDFMLKQTRENDLKLFVTLSREKPPENARQLPLATLIPAFVLSELKTAFQIGFLLYIPFIILDMVVSSILLSMGMMMLPPVMISLPFKLMLFVLVDGWNLLVTSLVQSFH</sequence>
<gene>
    <name evidence="12 14" type="primary">fliP</name>
    <name evidence="14" type="ORF">FDQ92_11295</name>
</gene>
<dbReference type="GO" id="GO:0009306">
    <property type="term" value="P:protein secretion"/>
    <property type="evidence" value="ECO:0007669"/>
    <property type="project" value="UniProtKB-UniRule"/>
</dbReference>
<dbReference type="PANTHER" id="PTHR30587">
    <property type="entry name" value="FLAGELLAR BIOSYNTHETIC PROTEIN FLIP"/>
    <property type="match status" value="1"/>
</dbReference>
<keyword evidence="10" id="KW-0975">Bacterial flagellum</keyword>
<dbReference type="PANTHER" id="PTHR30587:SF0">
    <property type="entry name" value="FLAGELLAR BIOSYNTHETIC PROTEIN FLIP"/>
    <property type="match status" value="1"/>
</dbReference>
<evidence type="ECO:0000256" key="11">
    <source>
        <dbReference type="ARBA" id="ARBA00023225"/>
    </source>
</evidence>
<evidence type="ECO:0000256" key="7">
    <source>
        <dbReference type="ARBA" id="ARBA00022927"/>
    </source>
</evidence>
<evidence type="ECO:0000313" key="14">
    <source>
        <dbReference type="EMBL" id="QCQ22705.1"/>
    </source>
</evidence>
<evidence type="ECO:0000256" key="5">
    <source>
        <dbReference type="ARBA" id="ARBA00022692"/>
    </source>
</evidence>